<feature type="signal peptide" evidence="1">
    <location>
        <begin position="1"/>
        <end position="19"/>
    </location>
</feature>
<dbReference type="Proteomes" id="UP000195338">
    <property type="component" value="Unassembled WGS sequence"/>
</dbReference>
<dbReference type="EMBL" id="FLUX01000007">
    <property type="protein sequence ID" value="SCA74600.1"/>
    <property type="molecule type" value="Genomic_DNA"/>
</dbReference>
<name>A0ABY0JWR3_9ENTR</name>
<reference evidence="2 3" key="1">
    <citation type="submission" date="2016-04" db="EMBL/GenBank/DDBJ databases">
        <authorList>
            <person name="Mornico D."/>
        </authorList>
    </citation>
    <scope>NUCLEOTIDE SEQUENCE [LARGE SCALE GENOMIC DNA]</scope>
    <source>
        <strain evidence="2 3">A121</strain>
    </source>
</reference>
<comment type="caution">
    <text evidence="2">The sequence shown here is derived from an EMBL/GenBank/DDBJ whole genome shotgun (WGS) entry which is preliminary data.</text>
</comment>
<proteinExistence type="predicted"/>
<evidence type="ECO:0000256" key="1">
    <source>
        <dbReference type="SAM" id="SignalP"/>
    </source>
</evidence>
<sequence>MKKTLLFTALSLCTASAFAADQTVLQVQGVLTNSACTPEIGGGTTIDYGTIHLSALSAVDNNQLGAKETNLVINCPVPTQLGFQVTDDRTDSVAGIMIENAATDGGVIGASDLVFGVGKTTNGVNIGNYSIRAASETVTADGASATLLVRYGHGGVNTWRSMMASLSYKTTFAHNAYEYTVGKFGTIEPLAFTTVTIPLVTTLAIQNTTTLAITDDTNMDGQATFTMFYL</sequence>
<dbReference type="InterPro" id="IPR010546">
    <property type="entry name" value="DUF1120"/>
</dbReference>
<gene>
    <name evidence="2" type="ORF">BN4901_0465</name>
</gene>
<evidence type="ECO:0000313" key="3">
    <source>
        <dbReference type="Proteomes" id="UP000195338"/>
    </source>
</evidence>
<keyword evidence="3" id="KW-1185">Reference proteome</keyword>
<accession>A0ABY0JWR3</accession>
<evidence type="ECO:0000313" key="2">
    <source>
        <dbReference type="EMBL" id="SCA74600.1"/>
    </source>
</evidence>
<dbReference type="Pfam" id="PF06551">
    <property type="entry name" value="DUF1120"/>
    <property type="match status" value="1"/>
</dbReference>
<keyword evidence="1" id="KW-0732">Signal</keyword>
<feature type="chain" id="PRO_5046013498" evidence="1">
    <location>
        <begin position="20"/>
        <end position="230"/>
    </location>
</feature>
<protein>
    <submittedName>
        <fullName evidence="2">Beta-fimbriae probable major subunit</fullName>
    </submittedName>
</protein>
<organism evidence="2 3">
    <name type="scientific">Citrobacter europaeus</name>
    <dbReference type="NCBI Taxonomy" id="1914243"/>
    <lineage>
        <taxon>Bacteria</taxon>
        <taxon>Pseudomonadati</taxon>
        <taxon>Pseudomonadota</taxon>
        <taxon>Gammaproteobacteria</taxon>
        <taxon>Enterobacterales</taxon>
        <taxon>Enterobacteriaceae</taxon>
        <taxon>Citrobacter</taxon>
    </lineage>
</organism>
<dbReference type="RefSeq" id="WP_080625224.1">
    <property type="nucleotide sequence ID" value="NZ_CP149131.1"/>
</dbReference>